<dbReference type="PROSITE" id="PS50889">
    <property type="entry name" value="S4"/>
    <property type="match status" value="1"/>
</dbReference>
<dbReference type="SUPFAM" id="SSF55174">
    <property type="entry name" value="Alpha-L RNA-binding motif"/>
    <property type="match status" value="1"/>
</dbReference>
<dbReference type="RefSeq" id="WP_282213317.1">
    <property type="nucleotide sequence ID" value="NZ_OX458332.1"/>
</dbReference>
<dbReference type="GO" id="GO:0003677">
    <property type="term" value="F:DNA binding"/>
    <property type="evidence" value="ECO:0007669"/>
    <property type="project" value="UniProtKB-KW"/>
</dbReference>
<dbReference type="EMBL" id="OX458332">
    <property type="protein sequence ID" value="CAI8867917.1"/>
    <property type="molecule type" value="Genomic_DNA"/>
</dbReference>
<keyword evidence="2 4" id="KW-0694">RNA-binding</keyword>
<name>A0AA35UD69_METCP</name>
<dbReference type="InterPro" id="IPR025708">
    <property type="entry name" value="HSP15"/>
</dbReference>
<dbReference type="AlphaFoldDB" id="A0AA35UD69"/>
<dbReference type="CDD" id="cd00165">
    <property type="entry name" value="S4"/>
    <property type="match status" value="1"/>
</dbReference>
<sequence length="141" mass="16121">MADPAAHLPPAEASGAKVRLDKWLWAARFFKTRQLAVEAINGGKVHLNGQRAKPGKEIGIGARLEITREREVWEVVVEALNTQRRPAKEAVLLYRETPESQARREADAARRRDEKSFANEPAHRPSKRDRRLIHRFKQSLD</sequence>
<evidence type="ECO:0000256" key="1">
    <source>
        <dbReference type="ARBA" id="ARBA00008396"/>
    </source>
</evidence>
<evidence type="ECO:0000256" key="2">
    <source>
        <dbReference type="ARBA" id="ARBA00022884"/>
    </source>
</evidence>
<keyword evidence="7" id="KW-0346">Stress response</keyword>
<feature type="compositionally biased region" description="Basic and acidic residues" evidence="5">
    <location>
        <begin position="96"/>
        <end position="123"/>
    </location>
</feature>
<keyword evidence="3 4" id="KW-0238">DNA-binding</keyword>
<organism evidence="7 8">
    <name type="scientific">Methylococcus capsulatus</name>
    <dbReference type="NCBI Taxonomy" id="414"/>
    <lineage>
        <taxon>Bacteria</taxon>
        <taxon>Pseudomonadati</taxon>
        <taxon>Pseudomonadota</taxon>
        <taxon>Gammaproteobacteria</taxon>
        <taxon>Methylococcales</taxon>
        <taxon>Methylococcaceae</taxon>
        <taxon>Methylococcus</taxon>
    </lineage>
</organism>
<reference evidence="7" key="1">
    <citation type="submission" date="2023-03" db="EMBL/GenBank/DDBJ databases">
        <authorList>
            <person name="Pearce D."/>
        </authorList>
    </citation>
    <scope>NUCLEOTIDE SEQUENCE</scope>
    <source>
        <strain evidence="7">Mc</strain>
    </source>
</reference>
<dbReference type="InterPro" id="IPR036986">
    <property type="entry name" value="S4_RNA-bd_sf"/>
</dbReference>
<dbReference type="PIRSF" id="PIRSF016821">
    <property type="entry name" value="HSP15"/>
    <property type="match status" value="1"/>
</dbReference>
<evidence type="ECO:0000313" key="7">
    <source>
        <dbReference type="EMBL" id="CAI8867917.1"/>
    </source>
</evidence>
<evidence type="ECO:0000259" key="6">
    <source>
        <dbReference type="SMART" id="SM00363"/>
    </source>
</evidence>
<accession>A0AA35UD69</accession>
<proteinExistence type="inferred from homology"/>
<dbReference type="GO" id="GO:0043023">
    <property type="term" value="F:ribosomal large subunit binding"/>
    <property type="evidence" value="ECO:0007669"/>
    <property type="project" value="InterPro"/>
</dbReference>
<dbReference type="Gene3D" id="3.10.290.10">
    <property type="entry name" value="RNA-binding S4 domain"/>
    <property type="match status" value="1"/>
</dbReference>
<dbReference type="GO" id="GO:0034605">
    <property type="term" value="P:cellular response to heat"/>
    <property type="evidence" value="ECO:0007669"/>
    <property type="project" value="InterPro"/>
</dbReference>
<comment type="similarity">
    <text evidence="1 4">Belongs to the HSP15 family.</text>
</comment>
<evidence type="ECO:0000256" key="4">
    <source>
        <dbReference type="PIRNR" id="PIRNR016821"/>
    </source>
</evidence>
<dbReference type="SMART" id="SM00363">
    <property type="entry name" value="S4"/>
    <property type="match status" value="1"/>
</dbReference>
<dbReference type="Pfam" id="PF01479">
    <property type="entry name" value="S4"/>
    <property type="match status" value="1"/>
</dbReference>
<evidence type="ECO:0000256" key="3">
    <source>
        <dbReference type="ARBA" id="ARBA00023125"/>
    </source>
</evidence>
<dbReference type="Proteomes" id="UP001158598">
    <property type="component" value="Chromosome"/>
</dbReference>
<feature type="compositionally biased region" description="Basic residues" evidence="5">
    <location>
        <begin position="124"/>
        <end position="141"/>
    </location>
</feature>
<feature type="region of interest" description="Disordered" evidence="5">
    <location>
        <begin position="94"/>
        <end position="141"/>
    </location>
</feature>
<evidence type="ECO:0000256" key="5">
    <source>
        <dbReference type="SAM" id="MobiDB-lite"/>
    </source>
</evidence>
<dbReference type="InterPro" id="IPR002942">
    <property type="entry name" value="S4_RNA-bd"/>
</dbReference>
<protein>
    <recommendedName>
        <fullName evidence="4">Heat shock protein 15</fullName>
    </recommendedName>
</protein>
<evidence type="ECO:0000313" key="8">
    <source>
        <dbReference type="Proteomes" id="UP001158598"/>
    </source>
</evidence>
<gene>
    <name evidence="7" type="primary">hslR</name>
    <name evidence="7" type="ORF">MCNOR_2813</name>
</gene>
<feature type="domain" description="RNA-binding S4" evidence="6">
    <location>
        <begin position="18"/>
        <end position="78"/>
    </location>
</feature>
<dbReference type="GO" id="GO:0003727">
    <property type="term" value="F:single-stranded RNA binding"/>
    <property type="evidence" value="ECO:0007669"/>
    <property type="project" value="InterPro"/>
</dbReference>